<dbReference type="EMBL" id="LAZR01015989">
    <property type="protein sequence ID" value="KKM06457.1"/>
    <property type="molecule type" value="Genomic_DNA"/>
</dbReference>
<reference evidence="1" key="1">
    <citation type="journal article" date="2015" name="Nature">
        <title>Complex archaea that bridge the gap between prokaryotes and eukaryotes.</title>
        <authorList>
            <person name="Spang A."/>
            <person name="Saw J.H."/>
            <person name="Jorgensen S.L."/>
            <person name="Zaremba-Niedzwiedzka K."/>
            <person name="Martijn J."/>
            <person name="Lind A.E."/>
            <person name="van Eijk R."/>
            <person name="Schleper C."/>
            <person name="Guy L."/>
            <person name="Ettema T.J."/>
        </authorList>
    </citation>
    <scope>NUCLEOTIDE SEQUENCE</scope>
</reference>
<accession>A0A0F9HTJ4</accession>
<organism evidence="1">
    <name type="scientific">marine sediment metagenome</name>
    <dbReference type="NCBI Taxonomy" id="412755"/>
    <lineage>
        <taxon>unclassified sequences</taxon>
        <taxon>metagenomes</taxon>
        <taxon>ecological metagenomes</taxon>
    </lineage>
</organism>
<protein>
    <submittedName>
        <fullName evidence="1">Uncharacterized protein</fullName>
    </submittedName>
</protein>
<comment type="caution">
    <text evidence="1">The sequence shown here is derived from an EMBL/GenBank/DDBJ whole genome shotgun (WGS) entry which is preliminary data.</text>
</comment>
<dbReference type="AlphaFoldDB" id="A0A0F9HTJ4"/>
<name>A0A0F9HTJ4_9ZZZZ</name>
<sequence>MSKGKAYGWSVRFKVRPHNDCLEAFRCGSLLFRRFSDGWHITGPAKDLEAYADALERELNV</sequence>
<gene>
    <name evidence="1" type="ORF">LCGC14_1743790</name>
</gene>
<evidence type="ECO:0000313" key="1">
    <source>
        <dbReference type="EMBL" id="KKM06457.1"/>
    </source>
</evidence>
<proteinExistence type="predicted"/>